<evidence type="ECO:0000259" key="10">
    <source>
        <dbReference type="Pfam" id="PF01180"/>
    </source>
</evidence>
<keyword evidence="7 9" id="KW-0665">Pyrimidine biosynthesis</keyword>
<comment type="pathway">
    <text evidence="2 9">Pyrimidine metabolism; UMP biosynthesis via de novo pathway.</text>
</comment>
<dbReference type="FunFam" id="3.20.20.70:FF:000027">
    <property type="entry name" value="Dihydropyrimidine dehydrogenase [NADP(+)]"/>
    <property type="match status" value="1"/>
</dbReference>
<gene>
    <name evidence="9" type="primary">pyrD</name>
    <name evidence="11" type="ORF">apy_00950</name>
</gene>
<feature type="binding site" evidence="9">
    <location>
        <position position="129"/>
    </location>
    <ligand>
        <name>FMN</name>
        <dbReference type="ChEBI" id="CHEBI:58210"/>
    </ligand>
</feature>
<dbReference type="OrthoDB" id="36608at2157"/>
<dbReference type="SUPFAM" id="SSF51395">
    <property type="entry name" value="FMN-linked oxidoreductases"/>
    <property type="match status" value="1"/>
</dbReference>
<dbReference type="Gene3D" id="3.20.20.70">
    <property type="entry name" value="Aldolase class I"/>
    <property type="match status" value="1"/>
</dbReference>
<comment type="subcellular location">
    <subcellularLocation>
        <location evidence="1 9">Cytoplasm</location>
    </subcellularLocation>
</comment>
<feature type="binding site" evidence="9">
    <location>
        <begin position="244"/>
        <end position="245"/>
    </location>
    <ligand>
        <name>FMN</name>
        <dbReference type="ChEBI" id="CHEBI:58210"/>
    </ligand>
</feature>
<dbReference type="InterPro" id="IPR013785">
    <property type="entry name" value="Aldolase_TIM"/>
</dbReference>
<feature type="active site" description="Nucleophile" evidence="9">
    <location>
        <position position="132"/>
    </location>
</feature>
<dbReference type="Pfam" id="PF01180">
    <property type="entry name" value="DHO_dh"/>
    <property type="match status" value="1"/>
</dbReference>
<dbReference type="InterPro" id="IPR024920">
    <property type="entry name" value="Dihydroorotate_DH_1"/>
</dbReference>
<proteinExistence type="inferred from homology"/>
<comment type="caution">
    <text evidence="9">Lacks conserved residue(s) required for the propagation of feature annotation.</text>
</comment>
<evidence type="ECO:0000256" key="8">
    <source>
        <dbReference type="ARBA" id="ARBA00023002"/>
    </source>
</evidence>
<dbReference type="EC" id="1.3.-.-" evidence="9"/>
<dbReference type="InterPro" id="IPR050074">
    <property type="entry name" value="DHO_dehydrogenase"/>
</dbReference>
<dbReference type="AlphaFoldDB" id="A0A401H7L9"/>
<evidence type="ECO:0000256" key="6">
    <source>
        <dbReference type="ARBA" id="ARBA00022643"/>
    </source>
</evidence>
<feature type="binding site" evidence="9">
    <location>
        <position position="167"/>
    </location>
    <ligand>
        <name>FMN</name>
        <dbReference type="ChEBI" id="CHEBI:58210"/>
    </ligand>
</feature>
<feature type="binding site" evidence="9">
    <location>
        <position position="129"/>
    </location>
    <ligand>
        <name>substrate</name>
    </ligand>
</feature>
<evidence type="ECO:0000256" key="1">
    <source>
        <dbReference type="ARBA" id="ARBA00004496"/>
    </source>
</evidence>
<comment type="function">
    <text evidence="9">Catalyzes the conversion of dihydroorotate to orotate.</text>
</comment>
<dbReference type="PANTHER" id="PTHR48109:SF1">
    <property type="entry name" value="DIHYDROOROTATE DEHYDROGENASE (FUMARATE)"/>
    <property type="match status" value="1"/>
</dbReference>
<dbReference type="GO" id="GO:0005737">
    <property type="term" value="C:cytoplasm"/>
    <property type="evidence" value="ECO:0007669"/>
    <property type="project" value="UniProtKB-SubCell"/>
</dbReference>
<evidence type="ECO:0000256" key="3">
    <source>
        <dbReference type="ARBA" id="ARBA00008008"/>
    </source>
</evidence>
<dbReference type="InterPro" id="IPR049622">
    <property type="entry name" value="Dihydroorotate_DH_I"/>
</dbReference>
<reference evidence="11 12" key="1">
    <citation type="submission" date="2017-02" db="EMBL/GenBank/DDBJ databases">
        <title>isolation and characterization of a novel temperate virus Aeropyrum globular virus 1 infecting hyperthermophilic archaeon Aeropyrum.</title>
        <authorList>
            <person name="Yumiya M."/>
            <person name="Yoshida T."/>
            <person name="Sako Y."/>
        </authorList>
    </citation>
    <scope>NUCLEOTIDE SEQUENCE [LARGE SCALE GENOMIC DNA]</scope>
    <source>
        <strain evidence="11 12">YK1-12-2013</strain>
    </source>
</reference>
<feature type="binding site" evidence="9">
    <location>
        <position position="218"/>
    </location>
    <ligand>
        <name>FMN</name>
        <dbReference type="ChEBI" id="CHEBI:58210"/>
    </ligand>
</feature>
<dbReference type="PANTHER" id="PTHR48109">
    <property type="entry name" value="DIHYDROOROTATE DEHYDROGENASE (QUINONE), MITOCHONDRIAL-RELATED"/>
    <property type="match status" value="1"/>
</dbReference>
<comment type="caution">
    <text evidence="11">The sequence shown here is derived from an EMBL/GenBank/DDBJ whole genome shotgun (WGS) entry which is preliminary data.</text>
</comment>
<dbReference type="NCBIfam" id="TIGR01037">
    <property type="entry name" value="pyrD_sub1_fam"/>
    <property type="match status" value="1"/>
</dbReference>
<keyword evidence="8 9" id="KW-0560">Oxidoreductase</keyword>
<dbReference type="GO" id="GO:0006207">
    <property type="term" value="P:'de novo' pyrimidine nucleobase biosynthetic process"/>
    <property type="evidence" value="ECO:0007669"/>
    <property type="project" value="TreeGrafter"/>
</dbReference>
<feature type="binding site" evidence="9">
    <location>
        <begin position="193"/>
        <end position="194"/>
    </location>
    <ligand>
        <name>substrate</name>
    </ligand>
</feature>
<dbReference type="InterPro" id="IPR005720">
    <property type="entry name" value="Dihydroorotate_DH_cat"/>
</dbReference>
<dbReference type="Proteomes" id="UP000291213">
    <property type="component" value="Unassembled WGS sequence"/>
</dbReference>
<dbReference type="PIRSF" id="PIRSF000164">
    <property type="entry name" value="DHO_oxidase"/>
    <property type="match status" value="1"/>
</dbReference>
<comment type="similarity">
    <text evidence="3 9">Belongs to the dihydroorotate dehydrogenase family. Type 1 subfamily.</text>
</comment>
<dbReference type="GO" id="GO:0044205">
    <property type="term" value="P:'de novo' UMP biosynthetic process"/>
    <property type="evidence" value="ECO:0007669"/>
    <property type="project" value="UniProtKB-UniRule"/>
</dbReference>
<feature type="binding site" evidence="9">
    <location>
        <position position="24"/>
    </location>
    <ligand>
        <name>FMN</name>
        <dbReference type="ChEBI" id="CHEBI:58210"/>
    </ligand>
</feature>
<evidence type="ECO:0000256" key="4">
    <source>
        <dbReference type="ARBA" id="ARBA00022490"/>
    </source>
</evidence>
<keyword evidence="6 9" id="KW-0288">FMN</keyword>
<comment type="catalytic activity">
    <reaction evidence="9">
        <text>(S)-dihydroorotate + A = orotate + AH2</text>
        <dbReference type="Rhea" id="RHEA:18073"/>
        <dbReference type="ChEBI" id="CHEBI:13193"/>
        <dbReference type="ChEBI" id="CHEBI:17499"/>
        <dbReference type="ChEBI" id="CHEBI:30839"/>
        <dbReference type="ChEBI" id="CHEBI:30864"/>
    </reaction>
</comment>
<feature type="binding site" evidence="9">
    <location>
        <position position="48"/>
    </location>
    <ligand>
        <name>substrate</name>
    </ligand>
</feature>
<evidence type="ECO:0000256" key="2">
    <source>
        <dbReference type="ARBA" id="ARBA00004725"/>
    </source>
</evidence>
<evidence type="ECO:0000313" key="12">
    <source>
        <dbReference type="Proteomes" id="UP000291213"/>
    </source>
</evidence>
<dbReference type="HAMAP" id="MF_00224">
    <property type="entry name" value="DHO_dh_type1"/>
    <property type="match status" value="1"/>
</dbReference>
<evidence type="ECO:0000256" key="7">
    <source>
        <dbReference type="ARBA" id="ARBA00022975"/>
    </source>
</evidence>
<feature type="domain" description="Dihydroorotate dehydrogenase catalytic" evidence="10">
    <location>
        <begin position="7"/>
        <end position="287"/>
    </location>
</feature>
<dbReference type="UniPathway" id="UPA00070"/>
<evidence type="ECO:0000256" key="9">
    <source>
        <dbReference type="HAMAP-Rule" id="MF_00224"/>
    </source>
</evidence>
<accession>A0A401H7L9</accession>
<dbReference type="GO" id="GO:0004152">
    <property type="term" value="F:dihydroorotate dehydrogenase activity"/>
    <property type="evidence" value="ECO:0007669"/>
    <property type="project" value="UniProtKB-UniRule"/>
</dbReference>
<dbReference type="NCBIfam" id="NF005574">
    <property type="entry name" value="PRK07259.1"/>
    <property type="match status" value="1"/>
</dbReference>
<feature type="binding site" evidence="9">
    <location>
        <position position="192"/>
    </location>
    <ligand>
        <name>FMN</name>
        <dbReference type="ChEBI" id="CHEBI:58210"/>
    </ligand>
</feature>
<sequence>MYSQPELSISIAGLRLQRPVGNASGILGWEPREAKLVEEGGGGFFVAKSVTYQPRKGYPQPHLYPAAGGIVNAVGLANPGFREASNMLAKTVKEASIPVIASIAGGAPGEWVEMASTLEEAGVSAVELNLSCPHFAGGGLELGQDPAAVASVVSAVASTLRIPVIAKLGYSDRLVDAASKALEAGARGLTLINSVRAMKIDVYAKKPVLGNRVGGLSGKPIHPIAVRAVYEVYGETRADIFAAGGVEGWEDAVEFYLAGAKAVQVGAAFIAIGPHVLRSIVEGVRRYLWVEGFRSLQDIVGYAHRA</sequence>
<organism evidence="11 12">
    <name type="scientific">Aeropyrum pernix</name>
    <dbReference type="NCBI Taxonomy" id="56636"/>
    <lineage>
        <taxon>Archaea</taxon>
        <taxon>Thermoproteota</taxon>
        <taxon>Thermoprotei</taxon>
        <taxon>Desulfurococcales</taxon>
        <taxon>Desulfurococcaceae</taxon>
        <taxon>Aeropyrum</taxon>
    </lineage>
</organism>
<comment type="cofactor">
    <cofactor evidence="9">
        <name>FMN</name>
        <dbReference type="ChEBI" id="CHEBI:58210"/>
    </cofactor>
    <text evidence="9">Binds 1 FMN per subunit.</text>
</comment>
<dbReference type="RefSeq" id="WP_131159451.1">
    <property type="nucleotide sequence ID" value="NZ_BDMD01000002.1"/>
</dbReference>
<feature type="binding site" evidence="9">
    <location>
        <begin position="48"/>
        <end position="49"/>
    </location>
    <ligand>
        <name>FMN</name>
        <dbReference type="ChEBI" id="CHEBI:58210"/>
    </ligand>
</feature>
<dbReference type="EMBL" id="BDMD01000002">
    <property type="protein sequence ID" value="GBF08370.1"/>
    <property type="molecule type" value="Genomic_DNA"/>
</dbReference>
<dbReference type="InterPro" id="IPR012135">
    <property type="entry name" value="Dihydroorotate_DH_1_2"/>
</dbReference>
<evidence type="ECO:0000313" key="11">
    <source>
        <dbReference type="EMBL" id="GBF08370.1"/>
    </source>
</evidence>
<keyword evidence="5 9" id="KW-0285">Flavoprotein</keyword>
<feature type="binding site" evidence="9">
    <location>
        <begin position="72"/>
        <end position="76"/>
    </location>
    <ligand>
        <name>substrate</name>
    </ligand>
</feature>
<keyword evidence="4 9" id="KW-0963">Cytoplasm</keyword>
<name>A0A401H7L9_AERPX</name>
<protein>
    <recommendedName>
        <fullName evidence="9">Dihydroorotate dehydrogenase</fullName>
        <shortName evidence="9">DHOD</shortName>
        <shortName evidence="9">DHODase</shortName>
        <shortName evidence="9">DHOdehase</shortName>
        <ecNumber evidence="9">1.3.-.-</ecNumber>
    </recommendedName>
</protein>
<evidence type="ECO:0000256" key="5">
    <source>
        <dbReference type="ARBA" id="ARBA00022630"/>
    </source>
</evidence>